<keyword evidence="6" id="KW-0805">Transcription regulation</keyword>
<comment type="similarity">
    <text evidence="2 6">Belongs to the Mediator complex subunit 20 family.</text>
</comment>
<gene>
    <name evidence="6" type="primary">MED20</name>
    <name evidence="7" type="ORF">FSP39_021394</name>
</gene>
<proteinExistence type="inferred from homology"/>
<keyword evidence="8" id="KW-1185">Reference proteome</keyword>
<keyword evidence="4 6" id="KW-0539">Nucleus</keyword>
<dbReference type="PANTHER" id="PTHR12465">
    <property type="entry name" value="UBIQUITIN SPECIFIC PROTEASE HOMOLOG 49"/>
    <property type="match status" value="1"/>
</dbReference>
<evidence type="ECO:0000313" key="7">
    <source>
        <dbReference type="EMBL" id="KAK3103725.1"/>
    </source>
</evidence>
<protein>
    <recommendedName>
        <fullName evidence="3 6">Mediator of RNA polymerase II transcription subunit 20</fullName>
    </recommendedName>
    <alternativeName>
        <fullName evidence="5 6">Mediator complex subunit 20</fullName>
    </alternativeName>
</protein>
<evidence type="ECO:0000256" key="4">
    <source>
        <dbReference type="ARBA" id="ARBA00023242"/>
    </source>
</evidence>
<evidence type="ECO:0000313" key="8">
    <source>
        <dbReference type="Proteomes" id="UP001186944"/>
    </source>
</evidence>
<dbReference type="Pfam" id="PF08612">
    <property type="entry name" value="Med20"/>
    <property type="match status" value="1"/>
</dbReference>
<keyword evidence="6" id="KW-0804">Transcription</keyword>
<dbReference type="GO" id="GO:0006357">
    <property type="term" value="P:regulation of transcription by RNA polymerase II"/>
    <property type="evidence" value="ECO:0007669"/>
    <property type="project" value="InterPro"/>
</dbReference>
<evidence type="ECO:0000256" key="2">
    <source>
        <dbReference type="ARBA" id="ARBA00010743"/>
    </source>
</evidence>
<feature type="non-terminal residue" evidence="7">
    <location>
        <position position="1"/>
    </location>
</feature>
<evidence type="ECO:0000256" key="1">
    <source>
        <dbReference type="ARBA" id="ARBA00004123"/>
    </source>
</evidence>
<evidence type="ECO:0000256" key="5">
    <source>
        <dbReference type="ARBA" id="ARBA00031954"/>
    </source>
</evidence>
<evidence type="ECO:0000256" key="3">
    <source>
        <dbReference type="ARBA" id="ARBA00019690"/>
    </source>
</evidence>
<comment type="subcellular location">
    <subcellularLocation>
        <location evidence="1 6">Nucleus</location>
    </subcellularLocation>
</comment>
<dbReference type="PANTHER" id="PTHR12465:SF0">
    <property type="entry name" value="MEDIATOR OF RNA POLYMERASE II TRANSCRIPTION SUBUNIT 20"/>
    <property type="match status" value="1"/>
</dbReference>
<sequence length="212" mass="23650">VFPYSVPEGKSGQQVVDQLQKQVELLGAIKAGNFLVDCETYMSSPNNATQRTVHILHNSEQPATCFSVLDTGTILVADLLYEDMMSKLTATMATKTGRDSFFSQRKGFKIESRGQRYEWGDFIIKIGSVSLQTNFKGILVEVEYCPCVVPNDCWGIIKEISQTLIGMVADSPPGALKNKMDSIFTPSDTIYQYLEHFNNFRKSAATTLQPNR</sequence>
<organism evidence="7 8">
    <name type="scientific">Pinctada imbricata</name>
    <name type="common">Atlantic pearl-oyster</name>
    <name type="synonym">Pinctada martensii</name>
    <dbReference type="NCBI Taxonomy" id="66713"/>
    <lineage>
        <taxon>Eukaryota</taxon>
        <taxon>Metazoa</taxon>
        <taxon>Spiralia</taxon>
        <taxon>Lophotrochozoa</taxon>
        <taxon>Mollusca</taxon>
        <taxon>Bivalvia</taxon>
        <taxon>Autobranchia</taxon>
        <taxon>Pteriomorphia</taxon>
        <taxon>Pterioida</taxon>
        <taxon>Pterioidea</taxon>
        <taxon>Pteriidae</taxon>
        <taxon>Pinctada</taxon>
    </lineage>
</organism>
<comment type="function">
    <text evidence="6">Component of the Mediator complex, a coactivator involved in the regulated transcription of nearly all RNA polymerase II-dependent genes. Mediator functions as a bridge to convey information from gene-specific regulatory proteins to the basal RNA polymerase II transcription machinery. Mediator is recruited to promoters by direct interactions with regulatory proteins and serves as a scaffold for the assembly of a functional preinitiation complex with RNA polymerase II and the general transcription factors.</text>
</comment>
<dbReference type="Proteomes" id="UP001186944">
    <property type="component" value="Unassembled WGS sequence"/>
</dbReference>
<dbReference type="EMBL" id="VSWD01000005">
    <property type="protein sequence ID" value="KAK3103725.1"/>
    <property type="molecule type" value="Genomic_DNA"/>
</dbReference>
<keyword evidence="6" id="KW-0010">Activator</keyword>
<name>A0AA89C0R6_PINIB</name>
<evidence type="ECO:0000256" key="6">
    <source>
        <dbReference type="RuleBase" id="RU364152"/>
    </source>
</evidence>
<comment type="subunit">
    <text evidence="6">Component of the Mediator complex.</text>
</comment>
<dbReference type="GO" id="GO:0016592">
    <property type="term" value="C:mediator complex"/>
    <property type="evidence" value="ECO:0007669"/>
    <property type="project" value="InterPro"/>
</dbReference>
<reference evidence="7" key="1">
    <citation type="submission" date="2019-08" db="EMBL/GenBank/DDBJ databases">
        <title>The improved chromosome-level genome for the pearl oyster Pinctada fucata martensii using PacBio sequencing and Hi-C.</title>
        <authorList>
            <person name="Zheng Z."/>
        </authorList>
    </citation>
    <scope>NUCLEOTIDE SEQUENCE</scope>
    <source>
        <strain evidence="7">ZZ-2019</strain>
        <tissue evidence="7">Adductor muscle</tissue>
    </source>
</reference>
<accession>A0AA89C0R6</accession>
<dbReference type="AlphaFoldDB" id="A0AA89C0R6"/>
<dbReference type="InterPro" id="IPR013921">
    <property type="entry name" value="Mediator_Med20"/>
</dbReference>
<dbReference type="GO" id="GO:0003713">
    <property type="term" value="F:transcription coactivator activity"/>
    <property type="evidence" value="ECO:0007669"/>
    <property type="project" value="TreeGrafter"/>
</dbReference>
<comment type="caution">
    <text evidence="7">The sequence shown here is derived from an EMBL/GenBank/DDBJ whole genome shotgun (WGS) entry which is preliminary data.</text>
</comment>